<keyword evidence="10" id="KW-0645">Protease</keyword>
<feature type="transmembrane region" description="Helical" evidence="8">
    <location>
        <begin position="158"/>
        <end position="176"/>
    </location>
</feature>
<accession>A0A1G8QIR0</accession>
<feature type="transmembrane region" description="Helical" evidence="8">
    <location>
        <begin position="238"/>
        <end position="260"/>
    </location>
</feature>
<dbReference type="PANTHER" id="PTHR43731">
    <property type="entry name" value="RHOMBOID PROTEASE"/>
    <property type="match status" value="1"/>
</dbReference>
<evidence type="ECO:0000256" key="4">
    <source>
        <dbReference type="ARBA" id="ARBA00022801"/>
    </source>
</evidence>
<gene>
    <name evidence="10" type="ORF">SAMN04488123_11259</name>
</gene>
<proteinExistence type="inferred from homology"/>
<comment type="similarity">
    <text evidence="2">Belongs to the peptidase S54 family.</text>
</comment>
<dbReference type="GO" id="GO:0016020">
    <property type="term" value="C:membrane"/>
    <property type="evidence" value="ECO:0007669"/>
    <property type="project" value="UniProtKB-SubCell"/>
</dbReference>
<feature type="domain" description="Peptidase S54 rhomboid" evidence="9">
    <location>
        <begin position="60"/>
        <end position="197"/>
    </location>
</feature>
<feature type="transmembrane region" description="Helical" evidence="8">
    <location>
        <begin position="101"/>
        <end position="121"/>
    </location>
</feature>
<dbReference type="OrthoDB" id="9813074at2"/>
<reference evidence="10 11" key="1">
    <citation type="submission" date="2016-10" db="EMBL/GenBank/DDBJ databases">
        <authorList>
            <person name="de Groot N.N."/>
        </authorList>
    </citation>
    <scope>NUCLEOTIDE SEQUENCE [LARGE SCALE GENOMIC DNA]</scope>
    <source>
        <strain evidence="10 11">DSM 21771</strain>
    </source>
</reference>
<comment type="subcellular location">
    <subcellularLocation>
        <location evidence="1">Membrane</location>
        <topology evidence="1">Multi-pass membrane protein</topology>
    </subcellularLocation>
</comment>
<feature type="region of interest" description="Disordered" evidence="7">
    <location>
        <begin position="208"/>
        <end position="228"/>
    </location>
</feature>
<evidence type="ECO:0000256" key="2">
    <source>
        <dbReference type="ARBA" id="ARBA00009045"/>
    </source>
</evidence>
<dbReference type="Gene3D" id="1.20.1540.10">
    <property type="entry name" value="Rhomboid-like"/>
    <property type="match status" value="1"/>
</dbReference>
<dbReference type="EMBL" id="FNEN01000012">
    <property type="protein sequence ID" value="SDJ04548.1"/>
    <property type="molecule type" value="Genomic_DNA"/>
</dbReference>
<evidence type="ECO:0000259" key="9">
    <source>
        <dbReference type="Pfam" id="PF01694"/>
    </source>
</evidence>
<evidence type="ECO:0000256" key="7">
    <source>
        <dbReference type="SAM" id="MobiDB-lite"/>
    </source>
</evidence>
<evidence type="ECO:0000256" key="1">
    <source>
        <dbReference type="ARBA" id="ARBA00004141"/>
    </source>
</evidence>
<feature type="transmembrane region" description="Helical" evidence="8">
    <location>
        <begin position="127"/>
        <end position="146"/>
    </location>
</feature>
<evidence type="ECO:0000256" key="3">
    <source>
        <dbReference type="ARBA" id="ARBA00022692"/>
    </source>
</evidence>
<dbReference type="PANTHER" id="PTHR43731:SF14">
    <property type="entry name" value="PRESENILIN-ASSOCIATED RHOMBOID-LIKE PROTEIN, MITOCHONDRIAL"/>
    <property type="match status" value="1"/>
</dbReference>
<keyword evidence="5 8" id="KW-1133">Transmembrane helix</keyword>
<feature type="transmembrane region" description="Helical" evidence="8">
    <location>
        <begin position="69"/>
        <end position="89"/>
    </location>
</feature>
<dbReference type="Proteomes" id="UP000198853">
    <property type="component" value="Unassembled WGS sequence"/>
</dbReference>
<evidence type="ECO:0000256" key="6">
    <source>
        <dbReference type="ARBA" id="ARBA00023136"/>
    </source>
</evidence>
<name>A0A1G8QIR0_9BACI</name>
<evidence type="ECO:0000256" key="5">
    <source>
        <dbReference type="ARBA" id="ARBA00022989"/>
    </source>
</evidence>
<protein>
    <submittedName>
        <fullName evidence="10">Membrane associated serine protease, rhomboid family</fullName>
    </submittedName>
</protein>
<keyword evidence="3 8" id="KW-0812">Transmembrane</keyword>
<sequence>MFVRNETFYSFTRNYPVITVLLATHLGLFLLVSLGQWGIFPPGLWIEYYFIGYNFLIAQGEWWRLLTPIVLHLGLQHVLFNSFALFLFGPALEQMLGKVKFISIYFLTAVIANIATFLLQGLQYSHVGASGAIYGLLGLYLYMIIFRKELLDPQSRQVVTIILIIGIVMTFLVPGINVLAHLIGALSGVVLAPLFLQNVRPFIPIQRVPPPKDDGSPQFNPNRWKNKRRVGPGKNGSFIANALGVIFIVLVIVGILANLFI</sequence>
<dbReference type="GO" id="GO:0004252">
    <property type="term" value="F:serine-type endopeptidase activity"/>
    <property type="evidence" value="ECO:0007669"/>
    <property type="project" value="InterPro"/>
</dbReference>
<feature type="transmembrane region" description="Helical" evidence="8">
    <location>
        <begin position="15"/>
        <end position="34"/>
    </location>
</feature>
<dbReference type="AlphaFoldDB" id="A0A1G8QIR0"/>
<dbReference type="InterPro" id="IPR035952">
    <property type="entry name" value="Rhomboid-like_sf"/>
</dbReference>
<keyword evidence="4" id="KW-0378">Hydrolase</keyword>
<keyword evidence="11" id="KW-1185">Reference proteome</keyword>
<dbReference type="InterPro" id="IPR050925">
    <property type="entry name" value="Rhomboid_protease_S54"/>
</dbReference>
<dbReference type="RefSeq" id="WP_090399178.1">
    <property type="nucleotide sequence ID" value="NZ_FNEN01000012.1"/>
</dbReference>
<organism evidence="10 11">
    <name type="scientific">Natribacillus halophilus</name>
    <dbReference type="NCBI Taxonomy" id="549003"/>
    <lineage>
        <taxon>Bacteria</taxon>
        <taxon>Bacillati</taxon>
        <taxon>Bacillota</taxon>
        <taxon>Bacilli</taxon>
        <taxon>Bacillales</taxon>
        <taxon>Bacillaceae</taxon>
        <taxon>Natribacillus</taxon>
    </lineage>
</organism>
<dbReference type="SUPFAM" id="SSF144091">
    <property type="entry name" value="Rhomboid-like"/>
    <property type="match status" value="1"/>
</dbReference>
<dbReference type="InterPro" id="IPR022764">
    <property type="entry name" value="Peptidase_S54_rhomboid_dom"/>
</dbReference>
<evidence type="ECO:0000313" key="11">
    <source>
        <dbReference type="Proteomes" id="UP000198853"/>
    </source>
</evidence>
<evidence type="ECO:0000313" key="10">
    <source>
        <dbReference type="EMBL" id="SDJ04548.1"/>
    </source>
</evidence>
<keyword evidence="6 8" id="KW-0472">Membrane</keyword>
<evidence type="ECO:0000256" key="8">
    <source>
        <dbReference type="SAM" id="Phobius"/>
    </source>
</evidence>
<dbReference type="GO" id="GO:0006508">
    <property type="term" value="P:proteolysis"/>
    <property type="evidence" value="ECO:0007669"/>
    <property type="project" value="UniProtKB-KW"/>
</dbReference>
<dbReference type="Pfam" id="PF01694">
    <property type="entry name" value="Rhomboid"/>
    <property type="match status" value="1"/>
</dbReference>